<gene>
    <name evidence="1" type="ORF">PHAECO_LOCUS319</name>
</gene>
<dbReference type="Proteomes" id="UP001153737">
    <property type="component" value="Chromosome 1"/>
</dbReference>
<dbReference type="EMBL" id="OU896707">
    <property type="protein sequence ID" value="CAG9813024.1"/>
    <property type="molecule type" value="Genomic_DNA"/>
</dbReference>
<name>A0A9N9X235_PHACE</name>
<sequence length="369" mass="42785">MAVPNWSPKPPNWSNDSFNLLIKSKIENVPPQTLEEIITNSAEFQIDFPVDTGRCMVLRNNVQRNILERNINSVYPLIHENALELCCKFLVFKTKHGTSKEKNLYKDMTLLDFIERLLRKRAVMFVGIDDLFLLLNRERGIKNWETIGTEEEAPPLVIEHCLSYDEIKLSVFLSVSSYTYFVNIGDRNNMAKFATNRENIMDEGIIIGMIGPRLKKSGVMEYQEIVISPNQNTEQNGYGRTVQQSTHKLFAEFYEEHCLNYQETLDFRNTLPSNDERYTELKGDLIFDNHYYYKRLTISIDTLLIEANHRAKSAGKTAYVHVVGLGLGVWKISRHQEKIYMDTFAERIQNLGKHLHAISDICFSYINPI</sequence>
<keyword evidence="2" id="KW-1185">Reference proteome</keyword>
<accession>A0A9N9X235</accession>
<protein>
    <submittedName>
        <fullName evidence="1">Uncharacterized protein</fullName>
    </submittedName>
</protein>
<evidence type="ECO:0000313" key="2">
    <source>
        <dbReference type="Proteomes" id="UP001153737"/>
    </source>
</evidence>
<organism evidence="1 2">
    <name type="scientific">Phaedon cochleariae</name>
    <name type="common">Mustard beetle</name>
    <dbReference type="NCBI Taxonomy" id="80249"/>
    <lineage>
        <taxon>Eukaryota</taxon>
        <taxon>Metazoa</taxon>
        <taxon>Ecdysozoa</taxon>
        <taxon>Arthropoda</taxon>
        <taxon>Hexapoda</taxon>
        <taxon>Insecta</taxon>
        <taxon>Pterygota</taxon>
        <taxon>Neoptera</taxon>
        <taxon>Endopterygota</taxon>
        <taxon>Coleoptera</taxon>
        <taxon>Polyphaga</taxon>
        <taxon>Cucujiformia</taxon>
        <taxon>Chrysomeloidea</taxon>
        <taxon>Chrysomelidae</taxon>
        <taxon>Chrysomelinae</taxon>
        <taxon>Chrysomelini</taxon>
        <taxon>Phaedon</taxon>
    </lineage>
</organism>
<evidence type="ECO:0000313" key="1">
    <source>
        <dbReference type="EMBL" id="CAG9813024.1"/>
    </source>
</evidence>
<reference evidence="1" key="1">
    <citation type="submission" date="2022-01" db="EMBL/GenBank/DDBJ databases">
        <authorList>
            <person name="King R."/>
        </authorList>
    </citation>
    <scope>NUCLEOTIDE SEQUENCE</scope>
</reference>
<dbReference type="OrthoDB" id="6357136at2759"/>
<proteinExistence type="predicted"/>
<dbReference type="Pfam" id="PF16062">
    <property type="entry name" value="MavL-like"/>
    <property type="match status" value="1"/>
</dbReference>
<dbReference type="AlphaFoldDB" id="A0A9N9X235"/>
<dbReference type="InterPro" id="IPR032063">
    <property type="entry name" value="MavL-like"/>
</dbReference>
<reference evidence="1" key="2">
    <citation type="submission" date="2022-10" db="EMBL/GenBank/DDBJ databases">
        <authorList>
            <consortium name="ENA_rothamsted_submissions"/>
            <consortium name="culmorum"/>
            <person name="King R."/>
        </authorList>
    </citation>
    <scope>NUCLEOTIDE SEQUENCE</scope>
</reference>